<protein>
    <submittedName>
        <fullName evidence="1">Uncharacterized protein</fullName>
    </submittedName>
</protein>
<keyword evidence="2" id="KW-1185">Reference proteome</keyword>
<dbReference type="EMBL" id="AP029022">
    <property type="protein sequence ID" value="BEV03758.1"/>
    <property type="molecule type" value="Genomic_DNA"/>
</dbReference>
<gene>
    <name evidence="1" type="ORF">CRDW_11320</name>
</gene>
<sequence length="134" mass="14221">MKKNILTLTVFILMLGSFNMVFGQRGINTATPSAALDIVAKGDATSPKGVLKVKNSSATEMVTVINDGTVGINQPSPSPDALLELNSTTKALLITRVDNTAAIANPVDGMILYDKSVNCFKSYENNAWSPCLSK</sequence>
<evidence type="ECO:0000313" key="2">
    <source>
        <dbReference type="Proteomes" id="UP001380186"/>
    </source>
</evidence>
<organism evidence="1 2">
    <name type="scientific">Chryseobacterium gambrini</name>
    <dbReference type="NCBI Taxonomy" id="373672"/>
    <lineage>
        <taxon>Bacteria</taxon>
        <taxon>Pseudomonadati</taxon>
        <taxon>Bacteroidota</taxon>
        <taxon>Flavobacteriia</taxon>
        <taxon>Flavobacteriales</taxon>
        <taxon>Weeksellaceae</taxon>
        <taxon>Chryseobacterium group</taxon>
        <taxon>Chryseobacterium</taxon>
    </lineage>
</organism>
<name>A0ABN7CBJ5_9FLAO</name>
<dbReference type="Proteomes" id="UP001380186">
    <property type="component" value="Chromosome"/>
</dbReference>
<dbReference type="RefSeq" id="WP_338614595.1">
    <property type="nucleotide sequence ID" value="NZ_AP029022.1"/>
</dbReference>
<proteinExistence type="predicted"/>
<reference evidence="1 2" key="1">
    <citation type="journal article" date="2020" name="Microbes Environ.">
        <title>Synthetic bacterial community of duckweed: a simple and stable system to study plant-microbe interactions.</title>
        <authorList>
            <person name="Ishizawa H."/>
            <person name="Tada M."/>
            <person name="Kuroda M."/>
            <person name="Inoue D."/>
            <person name="Futamata H."/>
            <person name="Ike M."/>
        </authorList>
    </citation>
    <scope>NUCLEOTIDE SEQUENCE [LARGE SCALE GENOMIC DNA]</scope>
    <source>
        <strain evidence="1 2">DW100</strain>
    </source>
</reference>
<evidence type="ECO:0000313" key="1">
    <source>
        <dbReference type="EMBL" id="BEV03758.1"/>
    </source>
</evidence>
<accession>A0ABN7CBJ5</accession>